<accession>A0A1G2I5E7</accession>
<dbReference type="Proteomes" id="UP000179214">
    <property type="component" value="Unassembled WGS sequence"/>
</dbReference>
<evidence type="ECO:0000313" key="3">
    <source>
        <dbReference type="Proteomes" id="UP000179214"/>
    </source>
</evidence>
<protein>
    <submittedName>
        <fullName evidence="2">Uncharacterized protein</fullName>
    </submittedName>
</protein>
<organism evidence="2 3">
    <name type="scientific">Candidatus Staskawiczbacteria bacterium RIFCSPHIGHO2_12_FULL_38_11</name>
    <dbReference type="NCBI Taxonomy" id="1802209"/>
    <lineage>
        <taxon>Bacteria</taxon>
        <taxon>Candidatus Staskawicziibacteriota</taxon>
    </lineage>
</organism>
<dbReference type="EMBL" id="MHOV01000024">
    <property type="protein sequence ID" value="OGZ69899.1"/>
    <property type="molecule type" value="Genomic_DNA"/>
</dbReference>
<evidence type="ECO:0000313" key="2">
    <source>
        <dbReference type="EMBL" id="OGZ69899.1"/>
    </source>
</evidence>
<dbReference type="AlphaFoldDB" id="A0A1G2I5E7"/>
<keyword evidence="1" id="KW-0175">Coiled coil</keyword>
<gene>
    <name evidence="2" type="ORF">A3F47_01150</name>
</gene>
<comment type="caution">
    <text evidence="2">The sequence shown here is derived from an EMBL/GenBank/DDBJ whole genome shotgun (WGS) entry which is preliminary data.</text>
</comment>
<feature type="coiled-coil region" evidence="1">
    <location>
        <begin position="42"/>
        <end position="69"/>
    </location>
</feature>
<proteinExistence type="predicted"/>
<name>A0A1G2I5E7_9BACT</name>
<evidence type="ECO:0000256" key="1">
    <source>
        <dbReference type="SAM" id="Coils"/>
    </source>
</evidence>
<sequence>MLKSSLGEIFSKGGSQMLALICSTNKKKWRIIGFDEDRTTLKELLDQHRAEQEKKFQELSDEEKLLEAIFGRPTEYKIVRLVPTED</sequence>
<reference evidence="2 3" key="1">
    <citation type="journal article" date="2016" name="Nat. Commun.">
        <title>Thousands of microbial genomes shed light on interconnected biogeochemical processes in an aquifer system.</title>
        <authorList>
            <person name="Anantharaman K."/>
            <person name="Brown C.T."/>
            <person name="Hug L.A."/>
            <person name="Sharon I."/>
            <person name="Castelle C.J."/>
            <person name="Probst A.J."/>
            <person name="Thomas B.C."/>
            <person name="Singh A."/>
            <person name="Wilkins M.J."/>
            <person name="Karaoz U."/>
            <person name="Brodie E.L."/>
            <person name="Williams K.H."/>
            <person name="Hubbard S.S."/>
            <person name="Banfield J.F."/>
        </authorList>
    </citation>
    <scope>NUCLEOTIDE SEQUENCE [LARGE SCALE GENOMIC DNA]</scope>
</reference>